<keyword evidence="1" id="KW-0175">Coiled coil</keyword>
<protein>
    <submittedName>
        <fullName evidence="3">Heparin binding hemagglutinin HbhA</fullName>
    </submittedName>
</protein>
<reference evidence="3 4" key="1">
    <citation type="submission" date="2019-03" db="EMBL/GenBank/DDBJ databases">
        <title>Genomic Encyclopedia of Type Strains, Phase IV (KMG-IV): sequencing the most valuable type-strain genomes for metagenomic binning, comparative biology and taxonomic classification.</title>
        <authorList>
            <person name="Goeker M."/>
        </authorList>
    </citation>
    <scope>NUCLEOTIDE SEQUENCE [LARGE SCALE GENOMIC DNA]</scope>
    <source>
        <strain evidence="3 4">DSM 45361</strain>
    </source>
</reference>
<dbReference type="AlphaFoldDB" id="A0A4R6SMN1"/>
<comment type="caution">
    <text evidence="3">The sequence shown here is derived from an EMBL/GenBank/DDBJ whole genome shotgun (WGS) entry which is preliminary data.</text>
</comment>
<evidence type="ECO:0000256" key="2">
    <source>
        <dbReference type="SAM" id="MobiDB-lite"/>
    </source>
</evidence>
<dbReference type="OrthoDB" id="5189864at2"/>
<proteinExistence type="predicted"/>
<dbReference type="Proteomes" id="UP000295444">
    <property type="component" value="Unassembled WGS sequence"/>
</dbReference>
<name>A0A4R6SMN1_LABRH</name>
<evidence type="ECO:0000256" key="1">
    <source>
        <dbReference type="SAM" id="Coils"/>
    </source>
</evidence>
<dbReference type="RefSeq" id="WP_133848279.1">
    <property type="nucleotide sequence ID" value="NZ_SNXZ01000001.1"/>
</dbReference>
<evidence type="ECO:0000313" key="3">
    <source>
        <dbReference type="EMBL" id="TDQ05558.1"/>
    </source>
</evidence>
<accession>A0A4R6SMN1</accession>
<feature type="region of interest" description="Disordered" evidence="2">
    <location>
        <begin position="185"/>
        <end position="225"/>
    </location>
</feature>
<dbReference type="EMBL" id="SNXZ01000001">
    <property type="protein sequence ID" value="TDQ05558.1"/>
    <property type="molecule type" value="Genomic_DNA"/>
</dbReference>
<organism evidence="3 4">
    <name type="scientific">Labedaea rhizosphaerae</name>
    <dbReference type="NCBI Taxonomy" id="598644"/>
    <lineage>
        <taxon>Bacteria</taxon>
        <taxon>Bacillati</taxon>
        <taxon>Actinomycetota</taxon>
        <taxon>Actinomycetes</taxon>
        <taxon>Pseudonocardiales</taxon>
        <taxon>Pseudonocardiaceae</taxon>
        <taxon>Labedaea</taxon>
    </lineage>
</organism>
<sequence>MPNTDDVRKAREQAVQTLNTAVDQVRTPLLAALGAGDLATKAVVDFVNNARERTTERAEAVKGAVDDLPKDFGSLREKLDPAELRKLVDEYTDAALKLYRKLAADGESTLTKLREQPQVKTALDQLEKAIASAQERAEGVAGNARELAEDVLAKVTQRTRSTGEKTARATQKLADEVAEAVQEAGDDVAHEVRSASRKAANRTAPKKTTTTTARKTGGAAKTTSK</sequence>
<evidence type="ECO:0000313" key="4">
    <source>
        <dbReference type="Proteomes" id="UP000295444"/>
    </source>
</evidence>
<gene>
    <name evidence="3" type="ORF">EV186_1011532</name>
</gene>
<keyword evidence="4" id="KW-1185">Reference proteome</keyword>
<feature type="compositionally biased region" description="Low complexity" evidence="2">
    <location>
        <begin position="201"/>
        <end position="225"/>
    </location>
</feature>
<feature type="coiled-coil region" evidence="1">
    <location>
        <begin position="116"/>
        <end position="143"/>
    </location>
</feature>